<protein>
    <submittedName>
        <fullName evidence="6">Transcriptional regulator /LysR family transcriptional regulator</fullName>
    </submittedName>
</protein>
<evidence type="ECO:0000313" key="6">
    <source>
        <dbReference type="EMBL" id="RZU48239.1"/>
    </source>
</evidence>
<proteinExistence type="inferred from homology"/>
<sequence>MDRLEAMRVFCTVVDTGSFAAAAERLNVSTSAVSRWVAQLESHLQARLLNRTTRRLGLTESGQAYYERCAQWLQELEAIEAAVGEQSLNPQGTLRITTSVGFALNYLSPALAEARLRFPQLQFHVSLSGRVVDLVEEGFDLALRIGPVGSQNLVAREIGRTTLLHVAAPDYLTSAPPLRRPDDLSAHDCLLYEHDSDKGQWRFTGPDGQRHEVKVSGSVQSDNSEFLMEMAAQGQGVFSTPCYIARPHLEAGRVVRVLPEYESETLPIYAVYPNRRHLSAKVRAFTGFFAEWMREQAERQCQKQNREAMEAHQRLVVRDNVFSDGFRRSTVP</sequence>
<dbReference type="Pfam" id="PF00126">
    <property type="entry name" value="HTH_1"/>
    <property type="match status" value="1"/>
</dbReference>
<dbReference type="RefSeq" id="WP_130410336.1">
    <property type="nucleotide sequence ID" value="NZ_SHKX01000001.1"/>
</dbReference>
<evidence type="ECO:0000256" key="3">
    <source>
        <dbReference type="ARBA" id="ARBA00023125"/>
    </source>
</evidence>
<dbReference type="Pfam" id="PF03466">
    <property type="entry name" value="LysR_substrate"/>
    <property type="match status" value="1"/>
</dbReference>
<dbReference type="InterPro" id="IPR036388">
    <property type="entry name" value="WH-like_DNA-bd_sf"/>
</dbReference>
<dbReference type="Gene3D" id="1.10.10.10">
    <property type="entry name" value="Winged helix-like DNA-binding domain superfamily/Winged helix DNA-binding domain"/>
    <property type="match status" value="1"/>
</dbReference>
<dbReference type="PROSITE" id="PS50931">
    <property type="entry name" value="HTH_LYSR"/>
    <property type="match status" value="1"/>
</dbReference>
<dbReference type="EMBL" id="SHKX01000001">
    <property type="protein sequence ID" value="RZU48239.1"/>
    <property type="molecule type" value="Genomic_DNA"/>
</dbReference>
<dbReference type="Gene3D" id="3.40.190.290">
    <property type="match status" value="1"/>
</dbReference>
<evidence type="ECO:0000256" key="1">
    <source>
        <dbReference type="ARBA" id="ARBA00009437"/>
    </source>
</evidence>
<comment type="similarity">
    <text evidence="1">Belongs to the LysR transcriptional regulatory family.</text>
</comment>
<evidence type="ECO:0000256" key="2">
    <source>
        <dbReference type="ARBA" id="ARBA00023015"/>
    </source>
</evidence>
<keyword evidence="4" id="KW-0804">Transcription</keyword>
<dbReference type="Proteomes" id="UP000292423">
    <property type="component" value="Unassembled WGS sequence"/>
</dbReference>
<dbReference type="InterPro" id="IPR005119">
    <property type="entry name" value="LysR_subst-bd"/>
</dbReference>
<dbReference type="InterPro" id="IPR058163">
    <property type="entry name" value="LysR-type_TF_proteobact-type"/>
</dbReference>
<keyword evidence="7" id="KW-1185">Reference proteome</keyword>
<feature type="domain" description="HTH lysR-type" evidence="5">
    <location>
        <begin position="1"/>
        <end position="59"/>
    </location>
</feature>
<dbReference type="AlphaFoldDB" id="A0A4Q7ZE77"/>
<dbReference type="GO" id="GO:0006351">
    <property type="term" value="P:DNA-templated transcription"/>
    <property type="evidence" value="ECO:0007669"/>
    <property type="project" value="TreeGrafter"/>
</dbReference>
<dbReference type="CDD" id="cd08422">
    <property type="entry name" value="PBP2_CrgA_like"/>
    <property type="match status" value="1"/>
</dbReference>
<evidence type="ECO:0000313" key="7">
    <source>
        <dbReference type="Proteomes" id="UP000292423"/>
    </source>
</evidence>
<gene>
    <name evidence="6" type="ORF">EV700_0030</name>
</gene>
<dbReference type="GO" id="GO:0043565">
    <property type="term" value="F:sequence-specific DNA binding"/>
    <property type="evidence" value="ECO:0007669"/>
    <property type="project" value="TreeGrafter"/>
</dbReference>
<name>A0A4Q7ZE77_9GAMM</name>
<dbReference type="PANTHER" id="PTHR30537:SF5">
    <property type="entry name" value="HTH-TYPE TRANSCRIPTIONAL ACTIVATOR TTDR-RELATED"/>
    <property type="match status" value="1"/>
</dbReference>
<dbReference type="FunFam" id="1.10.10.10:FF:000001">
    <property type="entry name" value="LysR family transcriptional regulator"/>
    <property type="match status" value="1"/>
</dbReference>
<dbReference type="InterPro" id="IPR000847">
    <property type="entry name" value="LysR_HTH_N"/>
</dbReference>
<keyword evidence="2" id="KW-0805">Transcription regulation</keyword>
<organism evidence="6 7">
    <name type="scientific">Fluviicoccus keumensis</name>
    <dbReference type="NCBI Taxonomy" id="1435465"/>
    <lineage>
        <taxon>Bacteria</taxon>
        <taxon>Pseudomonadati</taxon>
        <taxon>Pseudomonadota</taxon>
        <taxon>Gammaproteobacteria</taxon>
        <taxon>Moraxellales</taxon>
        <taxon>Moraxellaceae</taxon>
        <taxon>Fluviicoccus</taxon>
    </lineage>
</organism>
<dbReference type="PANTHER" id="PTHR30537">
    <property type="entry name" value="HTH-TYPE TRANSCRIPTIONAL REGULATOR"/>
    <property type="match status" value="1"/>
</dbReference>
<keyword evidence="3" id="KW-0238">DNA-binding</keyword>
<dbReference type="FunFam" id="3.40.190.290:FF:000001">
    <property type="entry name" value="Transcriptional regulator, LysR family"/>
    <property type="match status" value="1"/>
</dbReference>
<reference evidence="6 7" key="1">
    <citation type="submission" date="2019-02" db="EMBL/GenBank/DDBJ databases">
        <title>Genomic Encyclopedia of Type Strains, Phase IV (KMG-IV): sequencing the most valuable type-strain genomes for metagenomic binning, comparative biology and taxonomic classification.</title>
        <authorList>
            <person name="Goeker M."/>
        </authorList>
    </citation>
    <scope>NUCLEOTIDE SEQUENCE [LARGE SCALE GENOMIC DNA]</scope>
    <source>
        <strain evidence="6 7">DSM 105135</strain>
    </source>
</reference>
<dbReference type="OrthoDB" id="9786526at2"/>
<evidence type="ECO:0000259" key="5">
    <source>
        <dbReference type="PROSITE" id="PS50931"/>
    </source>
</evidence>
<dbReference type="SUPFAM" id="SSF46785">
    <property type="entry name" value="Winged helix' DNA-binding domain"/>
    <property type="match status" value="1"/>
</dbReference>
<dbReference type="GO" id="GO:0003700">
    <property type="term" value="F:DNA-binding transcription factor activity"/>
    <property type="evidence" value="ECO:0007669"/>
    <property type="project" value="InterPro"/>
</dbReference>
<dbReference type="SUPFAM" id="SSF53850">
    <property type="entry name" value="Periplasmic binding protein-like II"/>
    <property type="match status" value="1"/>
</dbReference>
<dbReference type="InterPro" id="IPR036390">
    <property type="entry name" value="WH_DNA-bd_sf"/>
</dbReference>
<comment type="caution">
    <text evidence="6">The sequence shown here is derived from an EMBL/GenBank/DDBJ whole genome shotgun (WGS) entry which is preliminary data.</text>
</comment>
<accession>A0A4Q7ZE77</accession>
<evidence type="ECO:0000256" key="4">
    <source>
        <dbReference type="ARBA" id="ARBA00023163"/>
    </source>
</evidence>